<dbReference type="EMBL" id="JACTNG010000020">
    <property type="protein sequence ID" value="MBO1081770.1"/>
    <property type="molecule type" value="Genomic_DNA"/>
</dbReference>
<dbReference type="RefSeq" id="WP_207419965.1">
    <property type="nucleotide sequence ID" value="NZ_CP061177.1"/>
</dbReference>
<comment type="caution">
    <text evidence="1">The sequence shown here is derived from an EMBL/GenBank/DDBJ whole genome shotgun (WGS) entry which is preliminary data.</text>
</comment>
<gene>
    <name evidence="1" type="ORF">IAI61_22315</name>
</gene>
<dbReference type="Pfam" id="PF06299">
    <property type="entry name" value="DUF1045"/>
    <property type="match status" value="1"/>
</dbReference>
<accession>A0ABS3KXT7</accession>
<dbReference type="InterPro" id="IPR009389">
    <property type="entry name" value="DUF1045"/>
</dbReference>
<evidence type="ECO:0000313" key="2">
    <source>
        <dbReference type="Proteomes" id="UP001518989"/>
    </source>
</evidence>
<reference evidence="1 2" key="1">
    <citation type="submission" date="2020-09" db="EMBL/GenBank/DDBJ databases">
        <title>Roseomonas.</title>
        <authorList>
            <person name="Zhu W."/>
        </authorList>
    </citation>
    <scope>NUCLEOTIDE SEQUENCE [LARGE SCALE GENOMIC DNA]</scope>
    <source>
        <strain evidence="1 2">573</strain>
    </source>
</reference>
<sequence>MRLALYFAPEVSDPLHAAASRWLGRDAETGATIPQAPVPGVDIAAITAEAANYGFHATLKPPFRLSGSYAAARAAAADLAGRTAPFAMPPLRVTDLRGFLALTESEPCPALQAFADNCVTALEPHRAAPTEAEIARRNPDRMTPRQREHLAAWGYPYVFDEWFFHMTLSRKLDEVEKARVLPAVQNAVGAAAAMPRVVRELCLFTQAAPGAPFLIAERLPLGG</sequence>
<dbReference type="Proteomes" id="UP001518989">
    <property type="component" value="Unassembled WGS sequence"/>
</dbReference>
<evidence type="ECO:0000313" key="1">
    <source>
        <dbReference type="EMBL" id="MBO1081770.1"/>
    </source>
</evidence>
<dbReference type="Gene3D" id="3.90.1140.10">
    <property type="entry name" value="Cyclic phosphodiesterase"/>
    <property type="match status" value="1"/>
</dbReference>
<dbReference type="NCBIfam" id="TIGR03223">
    <property type="entry name" value="Phn_opern_protn"/>
    <property type="match status" value="1"/>
</dbReference>
<keyword evidence="2" id="KW-1185">Reference proteome</keyword>
<dbReference type="PIRSF" id="PIRSF033328">
    <property type="entry name" value="Phest_Mll4975"/>
    <property type="match status" value="1"/>
</dbReference>
<organism evidence="1 2">
    <name type="scientific">Roseomonas haemaphysalidis</name>
    <dbReference type="NCBI Taxonomy" id="2768162"/>
    <lineage>
        <taxon>Bacteria</taxon>
        <taxon>Pseudomonadati</taxon>
        <taxon>Pseudomonadota</taxon>
        <taxon>Alphaproteobacteria</taxon>
        <taxon>Acetobacterales</taxon>
        <taxon>Roseomonadaceae</taxon>
        <taxon>Roseomonas</taxon>
    </lineage>
</organism>
<name>A0ABS3KXT7_9PROT</name>
<proteinExistence type="predicted"/>
<protein>
    <submittedName>
        <fullName evidence="1">DUF1045 domain-containing protein</fullName>
    </submittedName>
</protein>